<dbReference type="Gene3D" id="3.90.1150.10">
    <property type="entry name" value="Aspartate Aminotransferase, domain 1"/>
    <property type="match status" value="1"/>
</dbReference>
<feature type="domain" description="Aminotransferase class V" evidence="14">
    <location>
        <begin position="33"/>
        <end position="376"/>
    </location>
</feature>
<evidence type="ECO:0000259" key="14">
    <source>
        <dbReference type="Pfam" id="PF00266"/>
    </source>
</evidence>
<evidence type="ECO:0000313" key="15">
    <source>
        <dbReference type="EMBL" id="OWJ67726.1"/>
    </source>
</evidence>
<dbReference type="SUPFAM" id="SSF53383">
    <property type="entry name" value="PLP-dependent transferases"/>
    <property type="match status" value="1"/>
</dbReference>
<dbReference type="GO" id="GO:0046872">
    <property type="term" value="F:metal ion binding"/>
    <property type="evidence" value="ECO:0007669"/>
    <property type="project" value="UniProtKB-KW"/>
</dbReference>
<dbReference type="Proteomes" id="UP000196655">
    <property type="component" value="Unassembled WGS sequence"/>
</dbReference>
<sequence length="394" mass="39871">MWSTAGCSAPAICSPPGRARPSPPSEAGPVTAVYLDHNATAPLRPEARDAMLAALESVGNPSSVHRFGREARRLAEAGRRQVAALAGVAPAQIVFTGGATEANALALTGLGRRRILASAIEHDSALAWAAERIPVGGDGRVDLDALDRLLAAGGEPAIVSVMAVNNETGVIQPVAEAAAIARRHGALIHCDAVQAAGRIPLPAVGAEVDALSLSAHKLGGPQGIGALVLRDGLPLAPLLRGGAQEGRRRAGTENVAGIAGFGAAAAAVADRADMPRIAALRDELERRLTAEGAVVLGAGAPRVANTSCVAMPGVTAETQVAALDLAGVAVSAGSACSSGKVRRSHVLEAMGLPDDLAESAIRISLGPATDAEAIDRCVAAWIDLSRRRRSRAVA</sequence>
<gene>
    <name evidence="15" type="ORF">BWR60_08570</name>
</gene>
<dbReference type="Gene3D" id="3.40.640.10">
    <property type="entry name" value="Type I PLP-dependent aspartate aminotransferase-like (Major domain)"/>
    <property type="match status" value="1"/>
</dbReference>
<dbReference type="PANTHER" id="PTHR11601:SF34">
    <property type="entry name" value="CYSTEINE DESULFURASE"/>
    <property type="match status" value="1"/>
</dbReference>
<proteinExistence type="inferred from homology"/>
<dbReference type="AlphaFoldDB" id="A0A211ZRD2"/>
<dbReference type="InterPro" id="IPR015422">
    <property type="entry name" value="PyrdxlP-dep_Trfase_small"/>
</dbReference>
<name>A0A211ZRD2_9PROT</name>
<keyword evidence="6" id="KW-0808">Transferase</keyword>
<evidence type="ECO:0000313" key="16">
    <source>
        <dbReference type="Proteomes" id="UP000196655"/>
    </source>
</evidence>
<evidence type="ECO:0000256" key="3">
    <source>
        <dbReference type="ARBA" id="ARBA00006490"/>
    </source>
</evidence>
<dbReference type="InterPro" id="IPR016454">
    <property type="entry name" value="Cysteine_dSase"/>
</dbReference>
<reference evidence="16" key="1">
    <citation type="submission" date="2017-05" db="EMBL/GenBank/DDBJ databases">
        <authorList>
            <person name="Macchi M."/>
            <person name="Festa S."/>
            <person name="Coppotelli B.M."/>
            <person name="Morelli I.S."/>
        </authorList>
    </citation>
    <scope>NUCLEOTIDE SEQUENCE [LARGE SCALE GENOMIC DNA]</scope>
    <source>
        <strain evidence="16">I</strain>
    </source>
</reference>
<dbReference type="GO" id="GO:0031071">
    <property type="term" value="F:cysteine desulfurase activity"/>
    <property type="evidence" value="ECO:0007669"/>
    <property type="project" value="UniProtKB-EC"/>
</dbReference>
<keyword evidence="8" id="KW-0663">Pyridoxal phosphate</keyword>
<dbReference type="EMBL" id="NHON01000011">
    <property type="protein sequence ID" value="OWJ67726.1"/>
    <property type="molecule type" value="Genomic_DNA"/>
</dbReference>
<keyword evidence="10" id="KW-0411">Iron-sulfur</keyword>
<evidence type="ECO:0000256" key="10">
    <source>
        <dbReference type="ARBA" id="ARBA00023014"/>
    </source>
</evidence>
<keyword evidence="16" id="KW-1185">Reference proteome</keyword>
<comment type="cofactor">
    <cofactor evidence="1 12">
        <name>pyridoxal 5'-phosphate</name>
        <dbReference type="ChEBI" id="CHEBI:597326"/>
    </cofactor>
</comment>
<evidence type="ECO:0000256" key="12">
    <source>
        <dbReference type="RuleBase" id="RU004504"/>
    </source>
</evidence>
<evidence type="ECO:0000256" key="6">
    <source>
        <dbReference type="ARBA" id="ARBA00022679"/>
    </source>
</evidence>
<dbReference type="EC" id="2.8.1.7" evidence="4"/>
<evidence type="ECO:0000256" key="11">
    <source>
        <dbReference type="ARBA" id="ARBA00050776"/>
    </source>
</evidence>
<comment type="similarity">
    <text evidence="3">Belongs to the class-V pyridoxal-phosphate-dependent aminotransferase family. NifS/IscS subfamily.</text>
</comment>
<evidence type="ECO:0000256" key="5">
    <source>
        <dbReference type="ARBA" id="ARBA00013558"/>
    </source>
</evidence>
<feature type="region of interest" description="Disordered" evidence="13">
    <location>
        <begin position="1"/>
        <end position="29"/>
    </location>
</feature>
<dbReference type="InterPro" id="IPR015424">
    <property type="entry name" value="PyrdxlP-dep_Trfase"/>
</dbReference>
<evidence type="ECO:0000256" key="9">
    <source>
        <dbReference type="ARBA" id="ARBA00023004"/>
    </source>
</evidence>
<keyword evidence="9" id="KW-0408">Iron</keyword>
<dbReference type="PROSITE" id="PS00595">
    <property type="entry name" value="AA_TRANSFER_CLASS_5"/>
    <property type="match status" value="1"/>
</dbReference>
<dbReference type="STRING" id="1122125.GCA_000423185_03335"/>
<evidence type="ECO:0000256" key="7">
    <source>
        <dbReference type="ARBA" id="ARBA00022723"/>
    </source>
</evidence>
<comment type="catalytic activity">
    <reaction evidence="11">
        <text>(sulfur carrier)-H + L-cysteine = (sulfur carrier)-SH + L-alanine</text>
        <dbReference type="Rhea" id="RHEA:43892"/>
        <dbReference type="Rhea" id="RHEA-COMP:14737"/>
        <dbReference type="Rhea" id="RHEA-COMP:14739"/>
        <dbReference type="ChEBI" id="CHEBI:29917"/>
        <dbReference type="ChEBI" id="CHEBI:35235"/>
        <dbReference type="ChEBI" id="CHEBI:57972"/>
        <dbReference type="ChEBI" id="CHEBI:64428"/>
        <dbReference type="EC" id="2.8.1.7"/>
    </reaction>
</comment>
<comment type="caution">
    <text evidence="15">The sequence shown here is derived from an EMBL/GenBank/DDBJ whole genome shotgun (WGS) entry which is preliminary data.</text>
</comment>
<comment type="function">
    <text evidence="2">Catalyzes the removal of elemental sulfur atoms from cysteine to produce alanine. Seems to participate in the biosynthesis of the nitrogenase metalloclusters by providing the inorganic sulfur required for the Fe-S core formation.</text>
</comment>
<dbReference type="InterPro" id="IPR000192">
    <property type="entry name" value="Aminotrans_V_dom"/>
</dbReference>
<dbReference type="OrthoDB" id="9808002at2"/>
<dbReference type="GO" id="GO:0051536">
    <property type="term" value="F:iron-sulfur cluster binding"/>
    <property type="evidence" value="ECO:0007669"/>
    <property type="project" value="UniProtKB-KW"/>
</dbReference>
<dbReference type="PANTHER" id="PTHR11601">
    <property type="entry name" value="CYSTEINE DESULFURYLASE FAMILY MEMBER"/>
    <property type="match status" value="1"/>
</dbReference>
<evidence type="ECO:0000256" key="4">
    <source>
        <dbReference type="ARBA" id="ARBA00012239"/>
    </source>
</evidence>
<organism evidence="15 16">
    <name type="scientific">Inquilinus limosus</name>
    <dbReference type="NCBI Taxonomy" id="171674"/>
    <lineage>
        <taxon>Bacteria</taxon>
        <taxon>Pseudomonadati</taxon>
        <taxon>Pseudomonadota</taxon>
        <taxon>Alphaproteobacteria</taxon>
        <taxon>Rhodospirillales</taxon>
        <taxon>Rhodospirillaceae</taxon>
        <taxon>Inquilinus</taxon>
    </lineage>
</organism>
<evidence type="ECO:0000256" key="1">
    <source>
        <dbReference type="ARBA" id="ARBA00001933"/>
    </source>
</evidence>
<evidence type="ECO:0000256" key="8">
    <source>
        <dbReference type="ARBA" id="ARBA00022898"/>
    </source>
</evidence>
<dbReference type="PIRSF" id="PIRSF005572">
    <property type="entry name" value="NifS"/>
    <property type="match status" value="1"/>
</dbReference>
<keyword evidence="7" id="KW-0479">Metal-binding</keyword>
<dbReference type="Gene3D" id="1.10.260.50">
    <property type="match status" value="1"/>
</dbReference>
<evidence type="ECO:0000256" key="13">
    <source>
        <dbReference type="SAM" id="MobiDB-lite"/>
    </source>
</evidence>
<dbReference type="InterPro" id="IPR015421">
    <property type="entry name" value="PyrdxlP-dep_Trfase_major"/>
</dbReference>
<dbReference type="InterPro" id="IPR020578">
    <property type="entry name" value="Aminotrans_V_PyrdxlP_BS"/>
</dbReference>
<dbReference type="Pfam" id="PF00266">
    <property type="entry name" value="Aminotran_5"/>
    <property type="match status" value="1"/>
</dbReference>
<evidence type="ECO:0000256" key="2">
    <source>
        <dbReference type="ARBA" id="ARBA00003120"/>
    </source>
</evidence>
<accession>A0A211ZRD2</accession>
<protein>
    <recommendedName>
        <fullName evidence="5">Cysteine desulfurase</fullName>
        <ecNumber evidence="4">2.8.1.7</ecNumber>
    </recommendedName>
</protein>